<reference evidence="2" key="1">
    <citation type="submission" date="2022-01" db="EMBL/GenBank/DDBJ databases">
        <authorList>
            <person name="Criscuolo A."/>
        </authorList>
    </citation>
    <scope>NUCLEOTIDE SEQUENCE</scope>
    <source>
        <strain evidence="2">CIP111892</strain>
    </source>
</reference>
<evidence type="ECO:0000313" key="2">
    <source>
        <dbReference type="EMBL" id="CAH1194525.1"/>
    </source>
</evidence>
<sequence length="73" mass="8576">MRKILSRIGIGLLLLLIVSIVGCFYFGKFTYAYSLIIVLLFVFGGMGQIYKLKNDEYMYNKLNGREEYDEYTR</sequence>
<dbReference type="Proteomes" id="UP000838324">
    <property type="component" value="Unassembled WGS sequence"/>
</dbReference>
<protein>
    <recommendedName>
        <fullName evidence="4">Lipoprotein</fullName>
    </recommendedName>
</protein>
<name>A0ABM9BVA9_9BACL</name>
<gene>
    <name evidence="2" type="ORF">PAECIP111892_01697</name>
</gene>
<comment type="caution">
    <text evidence="2">The sequence shown here is derived from an EMBL/GenBank/DDBJ whole genome shotgun (WGS) entry which is preliminary data.</text>
</comment>
<keyword evidence="3" id="KW-1185">Reference proteome</keyword>
<feature type="transmembrane region" description="Helical" evidence="1">
    <location>
        <begin position="33"/>
        <end position="52"/>
    </location>
</feature>
<accession>A0ABM9BVA9</accession>
<feature type="transmembrane region" description="Helical" evidence="1">
    <location>
        <begin position="7"/>
        <end position="27"/>
    </location>
</feature>
<evidence type="ECO:0000256" key="1">
    <source>
        <dbReference type="SAM" id="Phobius"/>
    </source>
</evidence>
<proteinExistence type="predicted"/>
<evidence type="ECO:0008006" key="4">
    <source>
        <dbReference type="Google" id="ProtNLM"/>
    </source>
</evidence>
<dbReference type="PROSITE" id="PS51257">
    <property type="entry name" value="PROKAR_LIPOPROTEIN"/>
    <property type="match status" value="1"/>
</dbReference>
<keyword evidence="1" id="KW-0472">Membrane</keyword>
<keyword evidence="1" id="KW-0812">Transmembrane</keyword>
<organism evidence="2 3">
    <name type="scientific">Paenibacillus auburnensis</name>
    <dbReference type="NCBI Taxonomy" id="2905649"/>
    <lineage>
        <taxon>Bacteria</taxon>
        <taxon>Bacillati</taxon>
        <taxon>Bacillota</taxon>
        <taxon>Bacilli</taxon>
        <taxon>Bacillales</taxon>
        <taxon>Paenibacillaceae</taxon>
        <taxon>Paenibacillus</taxon>
    </lineage>
</organism>
<dbReference type="RefSeq" id="WP_236331821.1">
    <property type="nucleotide sequence ID" value="NZ_CAKMMG010000001.1"/>
</dbReference>
<dbReference type="EMBL" id="CAKMMG010000001">
    <property type="protein sequence ID" value="CAH1194525.1"/>
    <property type="molecule type" value="Genomic_DNA"/>
</dbReference>
<evidence type="ECO:0000313" key="3">
    <source>
        <dbReference type="Proteomes" id="UP000838324"/>
    </source>
</evidence>
<keyword evidence="1" id="KW-1133">Transmembrane helix</keyword>